<gene>
    <name evidence="5" type="ORF">BFS16_11295</name>
</gene>
<dbReference type="Gene3D" id="2.40.170.20">
    <property type="entry name" value="TonB-dependent receptor, beta-barrel domain"/>
    <property type="match status" value="1"/>
</dbReference>
<dbReference type="EMBL" id="NBAX01000011">
    <property type="protein sequence ID" value="PNP92408.1"/>
    <property type="molecule type" value="Genomic_DNA"/>
</dbReference>
<evidence type="ECO:0000259" key="4">
    <source>
        <dbReference type="Pfam" id="PF14905"/>
    </source>
</evidence>
<dbReference type="Pfam" id="PF13715">
    <property type="entry name" value="CarbopepD_reg_2"/>
    <property type="match status" value="1"/>
</dbReference>
<evidence type="ECO:0000313" key="6">
    <source>
        <dbReference type="Proteomes" id="UP000236634"/>
    </source>
</evidence>
<proteinExistence type="predicted"/>
<keyword evidence="3" id="KW-0998">Cell outer membrane</keyword>
<keyword evidence="2" id="KW-0472">Membrane</keyword>
<dbReference type="Pfam" id="PF14905">
    <property type="entry name" value="OMP_b-brl_3"/>
    <property type="match status" value="1"/>
</dbReference>
<dbReference type="InterPro" id="IPR008969">
    <property type="entry name" value="CarboxyPept-like_regulatory"/>
</dbReference>
<protein>
    <submittedName>
        <fullName evidence="5">TonB-dependent receptor</fullName>
    </submittedName>
</protein>
<reference evidence="5 6" key="1">
    <citation type="submission" date="2017-03" db="EMBL/GenBank/DDBJ databases">
        <authorList>
            <person name="Afonso C.L."/>
            <person name="Miller P.J."/>
            <person name="Scott M.A."/>
            <person name="Spackman E."/>
            <person name="Goraichik I."/>
            <person name="Dimitrov K.M."/>
            <person name="Suarez D.L."/>
            <person name="Swayne D.E."/>
        </authorList>
    </citation>
    <scope>NUCLEOTIDE SEQUENCE [LARGE SCALE GENOMIC DNA]</scope>
    <source>
        <strain evidence="5 6">DNF00076</strain>
    </source>
</reference>
<dbReference type="Proteomes" id="UP000236634">
    <property type="component" value="Unassembled WGS sequence"/>
</dbReference>
<dbReference type="AlphaFoldDB" id="A0A2K0XD71"/>
<dbReference type="SUPFAM" id="SSF56935">
    <property type="entry name" value="Porins"/>
    <property type="match status" value="1"/>
</dbReference>
<accession>A0A2K0XD71</accession>
<dbReference type="InterPro" id="IPR036942">
    <property type="entry name" value="Beta-barrel_TonB_sf"/>
</dbReference>
<feature type="domain" description="Outer membrane protein beta-barrel" evidence="4">
    <location>
        <begin position="384"/>
        <end position="769"/>
    </location>
</feature>
<organism evidence="5 6">
    <name type="scientific">Hoylesella timonensis</name>
    <dbReference type="NCBI Taxonomy" id="386414"/>
    <lineage>
        <taxon>Bacteria</taxon>
        <taxon>Pseudomonadati</taxon>
        <taxon>Bacteroidota</taxon>
        <taxon>Bacteroidia</taxon>
        <taxon>Bacteroidales</taxon>
        <taxon>Prevotellaceae</taxon>
        <taxon>Hoylesella</taxon>
    </lineage>
</organism>
<dbReference type="Gene3D" id="2.170.130.10">
    <property type="entry name" value="TonB-dependent receptor, plug domain"/>
    <property type="match status" value="1"/>
</dbReference>
<dbReference type="InterPro" id="IPR041700">
    <property type="entry name" value="OMP_b-brl_3"/>
</dbReference>
<name>A0A2K0XD71_9BACT</name>
<evidence type="ECO:0000256" key="2">
    <source>
        <dbReference type="ARBA" id="ARBA00023136"/>
    </source>
</evidence>
<comment type="subcellular location">
    <subcellularLocation>
        <location evidence="1">Cell outer membrane</location>
    </subcellularLocation>
</comment>
<keyword evidence="5" id="KW-0675">Receptor</keyword>
<evidence type="ECO:0000256" key="3">
    <source>
        <dbReference type="ARBA" id="ARBA00023237"/>
    </source>
</evidence>
<dbReference type="GO" id="GO:0009279">
    <property type="term" value="C:cell outer membrane"/>
    <property type="evidence" value="ECO:0007669"/>
    <property type="project" value="UniProtKB-SubCell"/>
</dbReference>
<dbReference type="InterPro" id="IPR037066">
    <property type="entry name" value="Plug_dom_sf"/>
</dbReference>
<comment type="caution">
    <text evidence="5">The sequence shown here is derived from an EMBL/GenBank/DDBJ whole genome shotgun (WGS) entry which is preliminary data.</text>
</comment>
<dbReference type="SUPFAM" id="SSF49464">
    <property type="entry name" value="Carboxypeptidase regulatory domain-like"/>
    <property type="match status" value="1"/>
</dbReference>
<evidence type="ECO:0000313" key="5">
    <source>
        <dbReference type="EMBL" id="PNP92408.1"/>
    </source>
</evidence>
<evidence type="ECO:0000256" key="1">
    <source>
        <dbReference type="ARBA" id="ARBA00004442"/>
    </source>
</evidence>
<sequence>MCNVRSYKNLIKNILEISLMKNLIATLLMLISLQTMAQSVTGKVVDEKQNPVSFANIVVLSAKDSTFLGGTSSDIDGFFRTEKLSQGSFLKVSSVGYKTKFINCNDASSIIITMEEDSHLLGEVIVKSQLPKTLLKGEGMTTTVAGSILEKTSSMEHLLDLIPNVSVRNGNIEVLGRGAPEIYINGRKMRDGMELERLQPDEIKNIEVITNPGARYNANVKSVIRITTKKVVGEGFSIDSKTNSEVNEQKRMSWVESLRLNYRKGRWDTNIHLYGAYRHKQDDKQIHQMTYLDDIWEQNSAVSQEYTNVNPYVRLTTSYSLNADNSIGASISYDRYAKDLGIGDIKGLSMRNNVQTEQSLSYFEYPSNSKTLLSNVYYVGKIGKMNIDFNTDYYWSGINEQMNNTEKINEVGVQEKVQKINSDRRTYNRLLASKLVLSVPFISGNLSFGSEFSASNRKESYTVLPQDVVNDENSRIKENMTSVFVDYSKTFGKLNVQAGLRYEYINFNYYDHNMYVANQSKTYGNFFPSLALSLPVGKTQMQLTYATDIYRPSYYELRNGVQYDNRYTYESGNPFLVPSISKNLSYALSWKWLNLSAMFTHISDEICTLVKTYKDNPQTALARPENTPSYNNMQVSLALSPKFGIWNPSLEMMLFKQWYHMDTNGTKNLNNPVATFQLTNTFDTKWLTASIILSGQTEGNMGNKFVRRGYFNTDISLYKSFLHDRLTLQLYVNDLFGTADEHRIFYSGSQRSTYYDGYSSSSVTLTIRYRFNTTASKYKGTGAGQAQKNRM</sequence>